<evidence type="ECO:0000313" key="3">
    <source>
        <dbReference type="Proteomes" id="UP001597101"/>
    </source>
</evidence>
<reference evidence="3" key="1">
    <citation type="journal article" date="2019" name="Int. J. Syst. Evol. Microbiol.">
        <title>The Global Catalogue of Microorganisms (GCM) 10K type strain sequencing project: providing services to taxonomists for standard genome sequencing and annotation.</title>
        <authorList>
            <consortium name="The Broad Institute Genomics Platform"/>
            <consortium name="The Broad Institute Genome Sequencing Center for Infectious Disease"/>
            <person name="Wu L."/>
            <person name="Ma J."/>
        </authorList>
    </citation>
    <scope>NUCLEOTIDE SEQUENCE [LARGE SCALE GENOMIC DNA]</scope>
    <source>
        <strain evidence="3">CCUG 60023</strain>
    </source>
</reference>
<dbReference type="PANTHER" id="PTHR34387">
    <property type="entry name" value="SLR1258 PROTEIN"/>
    <property type="match status" value="1"/>
</dbReference>
<evidence type="ECO:0000313" key="2">
    <source>
        <dbReference type="EMBL" id="MFD0916329.1"/>
    </source>
</evidence>
<feature type="chain" id="PRO_5045182307" evidence="1">
    <location>
        <begin position="24"/>
        <end position="244"/>
    </location>
</feature>
<keyword evidence="1" id="KW-0732">Signal</keyword>
<dbReference type="Proteomes" id="UP001597101">
    <property type="component" value="Unassembled WGS sequence"/>
</dbReference>
<sequence length="244" mass="25969">MSVLSTFPIALASTAIFLSPAIADEKPRPGVISVSATGQAFGAPDMAILNLSVVREADTAREALNANTKAMSEVLAAMKERGIEDRDLRTSNFNIQPRYFYPKRSSNGEQKPPTITGYIVSNSLTVRVRDLTSVGAVLDQSVTLGVNQGGNLAFTVDKPDALIEQARKSAMEKAIAQARTLTGAAGVSLGRITQISEQGGFRPRRQKQFARMAESAVADATPVPVAAGENSYSVTVNVTWEIAQ</sequence>
<dbReference type="Gene3D" id="3.30.110.170">
    <property type="entry name" value="Protein of unknown function (DUF541), domain 1"/>
    <property type="match status" value="1"/>
</dbReference>
<dbReference type="Gene3D" id="3.30.70.2970">
    <property type="entry name" value="Protein of unknown function (DUF541), domain 2"/>
    <property type="match status" value="1"/>
</dbReference>
<organism evidence="2 3">
    <name type="scientific">Pseudahrensia aquimaris</name>
    <dbReference type="NCBI Taxonomy" id="744461"/>
    <lineage>
        <taxon>Bacteria</taxon>
        <taxon>Pseudomonadati</taxon>
        <taxon>Pseudomonadota</taxon>
        <taxon>Alphaproteobacteria</taxon>
        <taxon>Hyphomicrobiales</taxon>
        <taxon>Ahrensiaceae</taxon>
        <taxon>Pseudahrensia</taxon>
    </lineage>
</organism>
<feature type="signal peptide" evidence="1">
    <location>
        <begin position="1"/>
        <end position="23"/>
    </location>
</feature>
<name>A0ABW3FCW6_9HYPH</name>
<dbReference type="InterPro" id="IPR052022">
    <property type="entry name" value="26kDa_periplasmic_antigen"/>
</dbReference>
<gene>
    <name evidence="2" type="ORF">ACFQ14_07925</name>
</gene>
<comment type="caution">
    <text evidence="2">The sequence shown here is derived from an EMBL/GenBank/DDBJ whole genome shotgun (WGS) entry which is preliminary data.</text>
</comment>
<dbReference type="InterPro" id="IPR007497">
    <property type="entry name" value="SIMPL/DUF541"/>
</dbReference>
<proteinExistence type="predicted"/>
<accession>A0ABW3FCW6</accession>
<keyword evidence="3" id="KW-1185">Reference proteome</keyword>
<dbReference type="EMBL" id="JBHTJV010000005">
    <property type="protein sequence ID" value="MFD0916329.1"/>
    <property type="molecule type" value="Genomic_DNA"/>
</dbReference>
<dbReference type="RefSeq" id="WP_377212318.1">
    <property type="nucleotide sequence ID" value="NZ_JBHTJV010000005.1"/>
</dbReference>
<dbReference type="Pfam" id="PF04402">
    <property type="entry name" value="SIMPL"/>
    <property type="match status" value="1"/>
</dbReference>
<evidence type="ECO:0000256" key="1">
    <source>
        <dbReference type="SAM" id="SignalP"/>
    </source>
</evidence>
<dbReference type="PANTHER" id="PTHR34387:SF2">
    <property type="entry name" value="SLR1258 PROTEIN"/>
    <property type="match status" value="1"/>
</dbReference>
<protein>
    <submittedName>
        <fullName evidence="2">SIMPL domain-containing protein</fullName>
    </submittedName>
</protein>